<keyword evidence="2" id="KW-1185">Reference proteome</keyword>
<comment type="caution">
    <text evidence="1">The sequence shown here is derived from an EMBL/GenBank/DDBJ whole genome shotgun (WGS) entry which is preliminary data.</text>
</comment>
<dbReference type="EMBL" id="JAHRIM010054446">
    <property type="protein sequence ID" value="MEQ2270040.1"/>
    <property type="molecule type" value="Genomic_DNA"/>
</dbReference>
<name>A0ABV0WKA0_9TELE</name>
<organism evidence="1 2">
    <name type="scientific">Xenotaenia resolanae</name>
    <dbReference type="NCBI Taxonomy" id="208358"/>
    <lineage>
        <taxon>Eukaryota</taxon>
        <taxon>Metazoa</taxon>
        <taxon>Chordata</taxon>
        <taxon>Craniata</taxon>
        <taxon>Vertebrata</taxon>
        <taxon>Euteleostomi</taxon>
        <taxon>Actinopterygii</taxon>
        <taxon>Neopterygii</taxon>
        <taxon>Teleostei</taxon>
        <taxon>Neoteleostei</taxon>
        <taxon>Acanthomorphata</taxon>
        <taxon>Ovalentaria</taxon>
        <taxon>Atherinomorphae</taxon>
        <taxon>Cyprinodontiformes</taxon>
        <taxon>Goodeidae</taxon>
        <taxon>Xenotaenia</taxon>
    </lineage>
</organism>
<gene>
    <name evidence="1" type="ORF">XENORESO_013970</name>
</gene>
<reference evidence="1 2" key="1">
    <citation type="submission" date="2021-06" db="EMBL/GenBank/DDBJ databases">
        <authorList>
            <person name="Palmer J.M."/>
        </authorList>
    </citation>
    <scope>NUCLEOTIDE SEQUENCE [LARGE SCALE GENOMIC DNA]</scope>
    <source>
        <strain evidence="1 2">XR_2019</strain>
        <tissue evidence="1">Muscle</tissue>
    </source>
</reference>
<evidence type="ECO:0000313" key="1">
    <source>
        <dbReference type="EMBL" id="MEQ2270040.1"/>
    </source>
</evidence>
<accession>A0ABV0WKA0</accession>
<dbReference type="Proteomes" id="UP001444071">
    <property type="component" value="Unassembled WGS sequence"/>
</dbReference>
<sequence>MSTLTRLRSGICGQTTFDDYCQNVNSLQNKMCPESILHLLSQTEKSTALLTILFARERFLGASLRYKKIQPRTSPSTVQDSECFYQVKTLNWAICCTGWSEYFYIITKLS</sequence>
<evidence type="ECO:0000313" key="2">
    <source>
        <dbReference type="Proteomes" id="UP001444071"/>
    </source>
</evidence>
<protein>
    <submittedName>
        <fullName evidence="1">Uncharacterized protein</fullName>
    </submittedName>
</protein>
<proteinExistence type="predicted"/>